<keyword evidence="2" id="KW-1185">Reference proteome</keyword>
<sequence>MVERAPRIEVAMDARFPVVAAETPVVSAPKRTCAPMAALTLQPDILALYKLQ</sequence>
<accession>A0AAW0G483</accession>
<name>A0AAW0G483_9APHY</name>
<comment type="caution">
    <text evidence="1">The sequence shown here is derived from an EMBL/GenBank/DDBJ whole genome shotgun (WGS) entry which is preliminary data.</text>
</comment>
<protein>
    <submittedName>
        <fullName evidence="1">Uncharacterized protein</fullName>
    </submittedName>
</protein>
<gene>
    <name evidence="1" type="ORF">QCA50_009691</name>
</gene>
<evidence type="ECO:0000313" key="2">
    <source>
        <dbReference type="Proteomes" id="UP001385951"/>
    </source>
</evidence>
<dbReference type="Proteomes" id="UP001385951">
    <property type="component" value="Unassembled WGS sequence"/>
</dbReference>
<evidence type="ECO:0000313" key="1">
    <source>
        <dbReference type="EMBL" id="KAK7687187.1"/>
    </source>
</evidence>
<organism evidence="1 2">
    <name type="scientific">Cerrena zonata</name>
    <dbReference type="NCBI Taxonomy" id="2478898"/>
    <lineage>
        <taxon>Eukaryota</taxon>
        <taxon>Fungi</taxon>
        <taxon>Dikarya</taxon>
        <taxon>Basidiomycota</taxon>
        <taxon>Agaricomycotina</taxon>
        <taxon>Agaricomycetes</taxon>
        <taxon>Polyporales</taxon>
        <taxon>Cerrenaceae</taxon>
        <taxon>Cerrena</taxon>
    </lineage>
</organism>
<dbReference type="AlphaFoldDB" id="A0AAW0G483"/>
<proteinExistence type="predicted"/>
<dbReference type="EMBL" id="JASBNA010000014">
    <property type="protein sequence ID" value="KAK7687187.1"/>
    <property type="molecule type" value="Genomic_DNA"/>
</dbReference>
<reference evidence="1 2" key="1">
    <citation type="submission" date="2022-09" db="EMBL/GenBank/DDBJ databases">
        <authorList>
            <person name="Palmer J.M."/>
        </authorList>
    </citation>
    <scope>NUCLEOTIDE SEQUENCE [LARGE SCALE GENOMIC DNA]</scope>
    <source>
        <strain evidence="1 2">DSM 7382</strain>
    </source>
</reference>